<keyword evidence="4" id="KW-0472">Membrane</keyword>
<dbReference type="EMBL" id="JABBJJ010000030">
    <property type="protein sequence ID" value="NMO15031.1"/>
    <property type="molecule type" value="Genomic_DNA"/>
</dbReference>
<proteinExistence type="inferred from homology"/>
<feature type="domain" description="Glycosyltransferase 2-like" evidence="5">
    <location>
        <begin position="46"/>
        <end position="158"/>
    </location>
</feature>
<comment type="caution">
    <text evidence="6">The sequence shown here is derived from an EMBL/GenBank/DDBJ whole genome shotgun (WGS) entry which is preliminary data.</text>
</comment>
<dbReference type="Proteomes" id="UP000518300">
    <property type="component" value="Unassembled WGS sequence"/>
</dbReference>
<evidence type="ECO:0000256" key="2">
    <source>
        <dbReference type="ARBA" id="ARBA00022676"/>
    </source>
</evidence>
<evidence type="ECO:0000259" key="5">
    <source>
        <dbReference type="Pfam" id="PF00535"/>
    </source>
</evidence>
<dbReference type="SUPFAM" id="SSF53448">
    <property type="entry name" value="Nucleotide-diphospho-sugar transferases"/>
    <property type="match status" value="1"/>
</dbReference>
<dbReference type="RefSeq" id="WP_169344328.1">
    <property type="nucleotide sequence ID" value="NZ_JABBJJ010000030.1"/>
</dbReference>
<feature type="transmembrane region" description="Helical" evidence="4">
    <location>
        <begin position="6"/>
        <end position="23"/>
    </location>
</feature>
<accession>A0A848LFD9</accession>
<evidence type="ECO:0000256" key="3">
    <source>
        <dbReference type="ARBA" id="ARBA00022679"/>
    </source>
</evidence>
<feature type="transmembrane region" description="Helical" evidence="4">
    <location>
        <begin position="356"/>
        <end position="379"/>
    </location>
</feature>
<keyword evidence="3 6" id="KW-0808">Transferase</keyword>
<reference evidence="6 7" key="1">
    <citation type="submission" date="2020-04" db="EMBL/GenBank/DDBJ databases">
        <title>Draft genome of Pyxidicoccus fallax type strain.</title>
        <authorList>
            <person name="Whitworth D.E."/>
        </authorList>
    </citation>
    <scope>NUCLEOTIDE SEQUENCE [LARGE SCALE GENOMIC DNA]</scope>
    <source>
        <strain evidence="6 7">DSM 14698</strain>
    </source>
</reference>
<dbReference type="PANTHER" id="PTHR43630">
    <property type="entry name" value="POLY-BETA-1,6-N-ACETYL-D-GLUCOSAMINE SYNTHASE"/>
    <property type="match status" value="1"/>
</dbReference>
<dbReference type="GO" id="GO:0016757">
    <property type="term" value="F:glycosyltransferase activity"/>
    <property type="evidence" value="ECO:0007669"/>
    <property type="project" value="UniProtKB-KW"/>
</dbReference>
<dbReference type="AlphaFoldDB" id="A0A848LFD9"/>
<evidence type="ECO:0000256" key="1">
    <source>
        <dbReference type="ARBA" id="ARBA00006739"/>
    </source>
</evidence>
<evidence type="ECO:0000313" key="6">
    <source>
        <dbReference type="EMBL" id="NMO15031.1"/>
    </source>
</evidence>
<gene>
    <name evidence="6" type="ORF">HG543_09205</name>
</gene>
<evidence type="ECO:0000256" key="4">
    <source>
        <dbReference type="SAM" id="Phobius"/>
    </source>
</evidence>
<evidence type="ECO:0000313" key="7">
    <source>
        <dbReference type="Proteomes" id="UP000518300"/>
    </source>
</evidence>
<protein>
    <submittedName>
        <fullName evidence="6">Glycosyltransferase family 2 protein</fullName>
    </submittedName>
</protein>
<organism evidence="6 7">
    <name type="scientific">Pyxidicoccus fallax</name>
    <dbReference type="NCBI Taxonomy" id="394095"/>
    <lineage>
        <taxon>Bacteria</taxon>
        <taxon>Pseudomonadati</taxon>
        <taxon>Myxococcota</taxon>
        <taxon>Myxococcia</taxon>
        <taxon>Myxococcales</taxon>
        <taxon>Cystobacterineae</taxon>
        <taxon>Myxococcaceae</taxon>
        <taxon>Pyxidicoccus</taxon>
    </lineage>
</organism>
<keyword evidence="2" id="KW-0328">Glycosyltransferase</keyword>
<dbReference type="Gene3D" id="3.90.550.10">
    <property type="entry name" value="Spore Coat Polysaccharide Biosynthesis Protein SpsA, Chain A"/>
    <property type="match status" value="1"/>
</dbReference>
<dbReference type="InterPro" id="IPR001173">
    <property type="entry name" value="Glyco_trans_2-like"/>
</dbReference>
<keyword evidence="4" id="KW-1133">Transmembrane helix</keyword>
<dbReference type="InterPro" id="IPR029044">
    <property type="entry name" value="Nucleotide-diphossugar_trans"/>
</dbReference>
<keyword evidence="7" id="KW-1185">Reference proteome</keyword>
<comment type="similarity">
    <text evidence="1">Belongs to the glycosyltransferase 2 family.</text>
</comment>
<feature type="transmembrane region" description="Helical" evidence="4">
    <location>
        <begin position="308"/>
        <end position="336"/>
    </location>
</feature>
<dbReference type="PANTHER" id="PTHR43630:SF1">
    <property type="entry name" value="POLY-BETA-1,6-N-ACETYL-D-GLUCOSAMINE SYNTHASE"/>
    <property type="match status" value="1"/>
</dbReference>
<sequence>MYAWILLLPIGCICFFQLYYLVCSFKVRIHPRSIAALPSDDVEKVSILLPVFNSASTLDRCLSSILNNKLELLSNIVVVLDRCTDGSDTLARSFVERFAERGVQLRLLTLPEARSGKVAGLLLGGQHVASETVLLLDADIVLEPTGLEELVAFHRRCGEPFSSCLIFPFQEAGKEHNLTAHLICNNRLYRQGVLQTVKNLFGVGNFPGGIQMVNYRKYAELLVDGFLEDLTATYRVLSTDGRISILPRVLGYEVERQSLSGLFLQRVRWTLGAIEHLPTQVRTASTRTAWPQKILINSYHVMWEFQHYVIALGLLLAPFSWDAWPFFLMPLFLYSLQILRSAYLGRHHYANSLPGILFHCLGFPLIISAALVGSILMLVKKRSFFFKSALLFRRD</sequence>
<dbReference type="Pfam" id="PF00535">
    <property type="entry name" value="Glycos_transf_2"/>
    <property type="match status" value="1"/>
</dbReference>
<keyword evidence="4" id="KW-0812">Transmembrane</keyword>
<name>A0A848LFD9_9BACT</name>